<dbReference type="Pfam" id="PF18912">
    <property type="entry name" value="DZR_2"/>
    <property type="match status" value="1"/>
</dbReference>
<evidence type="ECO:0000313" key="5">
    <source>
        <dbReference type="Proteomes" id="UP001157914"/>
    </source>
</evidence>
<dbReference type="InterPro" id="IPR000836">
    <property type="entry name" value="PRTase_dom"/>
</dbReference>
<dbReference type="InterPro" id="IPR029057">
    <property type="entry name" value="PRTase-like"/>
</dbReference>
<dbReference type="Proteomes" id="UP001157914">
    <property type="component" value="Unassembled WGS sequence"/>
</dbReference>
<reference evidence="4 5" key="1">
    <citation type="submission" date="2017-05" db="EMBL/GenBank/DDBJ databases">
        <authorList>
            <person name="Varghese N."/>
            <person name="Submissions S."/>
        </authorList>
    </citation>
    <scope>NUCLEOTIDE SEQUENCE [LARGE SCALE GENOMIC DNA]</scope>
    <source>
        <strain evidence="4 5">DSM 15949</strain>
    </source>
</reference>
<dbReference type="EMBL" id="FXTT01000004">
    <property type="protein sequence ID" value="SMP28274.1"/>
    <property type="molecule type" value="Genomic_DNA"/>
</dbReference>
<proteinExistence type="inferred from homology"/>
<comment type="caution">
    <text evidence="4">The sequence shown here is derived from an EMBL/GenBank/DDBJ whole genome shotgun (WGS) entry which is preliminary data.</text>
</comment>
<evidence type="ECO:0000259" key="2">
    <source>
        <dbReference type="Pfam" id="PF00156"/>
    </source>
</evidence>
<evidence type="ECO:0000259" key="3">
    <source>
        <dbReference type="Pfam" id="PF18912"/>
    </source>
</evidence>
<dbReference type="InterPro" id="IPR044005">
    <property type="entry name" value="DZR_2"/>
</dbReference>
<keyword evidence="5" id="KW-1185">Reference proteome</keyword>
<feature type="domain" description="Phosphoribosyltransferase" evidence="2">
    <location>
        <begin position="186"/>
        <end position="259"/>
    </location>
</feature>
<dbReference type="Gene3D" id="3.40.50.2020">
    <property type="match status" value="1"/>
</dbReference>
<dbReference type="PANTHER" id="PTHR47505">
    <property type="entry name" value="DNA UTILIZATION PROTEIN YHGH"/>
    <property type="match status" value="1"/>
</dbReference>
<dbReference type="SUPFAM" id="SSF53271">
    <property type="entry name" value="PRTase-like"/>
    <property type="match status" value="1"/>
</dbReference>
<dbReference type="CDD" id="cd06223">
    <property type="entry name" value="PRTases_typeI"/>
    <property type="match status" value="1"/>
</dbReference>
<accession>A0ABY1P7E5</accession>
<feature type="domain" description="Double zinc ribbon" evidence="3">
    <location>
        <begin position="33"/>
        <end position="81"/>
    </location>
</feature>
<gene>
    <name evidence="4" type="ORF">SAMN06265374_2888</name>
</gene>
<dbReference type="InterPro" id="IPR051910">
    <property type="entry name" value="ComF/GntX_DNA_util-trans"/>
</dbReference>
<evidence type="ECO:0000313" key="4">
    <source>
        <dbReference type="EMBL" id="SMP28274.1"/>
    </source>
</evidence>
<evidence type="ECO:0000256" key="1">
    <source>
        <dbReference type="ARBA" id="ARBA00008007"/>
    </source>
</evidence>
<name>A0ABY1P7E5_9HYPH</name>
<dbReference type="Pfam" id="PF00156">
    <property type="entry name" value="Pribosyltran"/>
    <property type="match status" value="1"/>
</dbReference>
<sequence>MGMDTSSGRRIAHPFSKAAGVAAVTARRSFAVILDGLLPPRCICCQNRIADAGRLCAPCWQKMPFLEKPWCYRLGTPFSHDMGEAAWSPKAIADPPEFDRLRAVALYQGPASDLVLSLKYAGRRDLAVPMGHWLARAGAEILSADSLVVPVPLHWFRLWRRRFNQAADLARSVAQQSGASFQPEILRRVRRTRQQVGLSAKQRHANVRAAFKLAKHREADVFGRHIVLIDDVLTTGSTVSACTKVLKAAGAARVDVLAFAHADPSVSRDA</sequence>
<comment type="similarity">
    <text evidence="1">Belongs to the ComF/GntX family.</text>
</comment>
<dbReference type="PANTHER" id="PTHR47505:SF1">
    <property type="entry name" value="DNA UTILIZATION PROTEIN YHGH"/>
    <property type="match status" value="1"/>
</dbReference>
<protein>
    <submittedName>
        <fullName evidence="4">ComF family protein</fullName>
    </submittedName>
</protein>
<organism evidence="4 5">
    <name type="scientific">Roseibium denhamense</name>
    <dbReference type="NCBI Taxonomy" id="76305"/>
    <lineage>
        <taxon>Bacteria</taxon>
        <taxon>Pseudomonadati</taxon>
        <taxon>Pseudomonadota</taxon>
        <taxon>Alphaproteobacteria</taxon>
        <taxon>Hyphomicrobiales</taxon>
        <taxon>Stappiaceae</taxon>
        <taxon>Roseibium</taxon>
    </lineage>
</organism>